<reference evidence="7 8" key="1">
    <citation type="submission" date="2024-06" db="EMBL/GenBank/DDBJ databases">
        <title>The Natural Products Discovery Center: Release of the First 8490 Sequenced Strains for Exploring Actinobacteria Biosynthetic Diversity.</title>
        <authorList>
            <person name="Kalkreuter E."/>
            <person name="Kautsar S.A."/>
            <person name="Yang D."/>
            <person name="Bader C.D."/>
            <person name="Teijaro C.N."/>
            <person name="Fluegel L."/>
            <person name="Davis C.M."/>
            <person name="Simpson J.R."/>
            <person name="Lauterbach L."/>
            <person name="Steele A.D."/>
            <person name="Gui C."/>
            <person name="Meng S."/>
            <person name="Li G."/>
            <person name="Viehrig K."/>
            <person name="Ye F."/>
            <person name="Su P."/>
            <person name="Kiefer A.F."/>
            <person name="Nichols A."/>
            <person name="Cepeda A.J."/>
            <person name="Yan W."/>
            <person name="Fan B."/>
            <person name="Jiang Y."/>
            <person name="Adhikari A."/>
            <person name="Zheng C.-J."/>
            <person name="Schuster L."/>
            <person name="Cowan T.M."/>
            <person name="Smanski M.J."/>
            <person name="Chevrette M.G."/>
            <person name="De Carvalho L.P.S."/>
            <person name="Shen B."/>
        </authorList>
    </citation>
    <scope>NUCLEOTIDE SEQUENCE [LARGE SCALE GENOMIC DNA]</scope>
    <source>
        <strain evidence="7 8">NPDC019583</strain>
    </source>
</reference>
<evidence type="ECO:0000256" key="5">
    <source>
        <dbReference type="ARBA" id="ARBA00022898"/>
    </source>
</evidence>
<keyword evidence="3 7" id="KW-0032">Aminotransferase</keyword>
<evidence type="ECO:0000256" key="1">
    <source>
        <dbReference type="ARBA" id="ARBA00001933"/>
    </source>
</evidence>
<dbReference type="SUPFAM" id="SSF53383">
    <property type="entry name" value="PLP-dependent transferases"/>
    <property type="match status" value="1"/>
</dbReference>
<evidence type="ECO:0000256" key="3">
    <source>
        <dbReference type="ARBA" id="ARBA00022576"/>
    </source>
</evidence>
<feature type="domain" description="Aminotransferase class I/classII large" evidence="6">
    <location>
        <begin position="61"/>
        <end position="440"/>
    </location>
</feature>
<organism evidence="7 8">
    <name type="scientific">Streptomyces olindensis</name>
    <dbReference type="NCBI Taxonomy" id="358823"/>
    <lineage>
        <taxon>Bacteria</taxon>
        <taxon>Bacillati</taxon>
        <taxon>Actinomycetota</taxon>
        <taxon>Actinomycetes</taxon>
        <taxon>Kitasatosporales</taxon>
        <taxon>Streptomycetaceae</taxon>
        <taxon>Streptomyces</taxon>
    </lineage>
</organism>
<name>A0ABV2XUS5_9ACTN</name>
<keyword evidence="5" id="KW-0663">Pyridoxal phosphate</keyword>
<evidence type="ECO:0000256" key="2">
    <source>
        <dbReference type="ARBA" id="ARBA00007441"/>
    </source>
</evidence>
<comment type="similarity">
    <text evidence="2">Belongs to the class-I pyridoxal-phosphate-dependent aminotransferase family.</text>
</comment>
<dbReference type="Pfam" id="PF00155">
    <property type="entry name" value="Aminotran_1_2"/>
    <property type="match status" value="1"/>
</dbReference>
<evidence type="ECO:0000313" key="7">
    <source>
        <dbReference type="EMBL" id="MEU2267752.1"/>
    </source>
</evidence>
<gene>
    <name evidence="7" type="ORF">ABZ568_15325</name>
</gene>
<keyword evidence="8" id="KW-1185">Reference proteome</keyword>
<dbReference type="PANTHER" id="PTHR46383:SF1">
    <property type="entry name" value="ASPARTATE AMINOTRANSFERASE"/>
    <property type="match status" value="1"/>
</dbReference>
<sequence>MERHVQGRHQLSSTSRERQLVSVVQRNRGISKAVLSIPESATHGTAAKLVGLNRGVAADDQIIDLSIGALDTPTDPRIDRGVIDFIEQRSETVHAFAPVKGFTFLRESIAARVARLHGIEYDPDTEVMVTPGGVKGSISATFHALLDPGDEVVIPVPNWPHYSDMVRLHEAIPKTVLVPADEGLTARALEGALSERTKIVVLGDCINPTGKIYSTAELSELAQVLARHNTRRQDRGESPVHVLFDTPYEAHVLGDRATTFAALDVPLAGGDRCSMRPWTVSVTGPGKTYGMHGDRIGYLCGPQDIVEAAARAQVNLTSFASTYGQVATHIALQPEMDEVATFRAKIARSNLEAMLQELQPIPSLRVSPPQGGYFLFVDLSAHADAYQRLGHATAEQFLLAEAKVATIAGSHFAHGEALDHFVRINCGRTGSLLTEAATRIRHALTRLES</sequence>
<dbReference type="Gene3D" id="3.90.1150.10">
    <property type="entry name" value="Aspartate Aminotransferase, domain 1"/>
    <property type="match status" value="1"/>
</dbReference>
<proteinExistence type="inferred from homology"/>
<dbReference type="InterPro" id="IPR015422">
    <property type="entry name" value="PyrdxlP-dep_Trfase_small"/>
</dbReference>
<dbReference type="EMBL" id="JBEYBN010000017">
    <property type="protein sequence ID" value="MEU2267752.1"/>
    <property type="molecule type" value="Genomic_DNA"/>
</dbReference>
<keyword evidence="4" id="KW-0808">Transferase</keyword>
<dbReference type="InterPro" id="IPR015421">
    <property type="entry name" value="PyrdxlP-dep_Trfase_major"/>
</dbReference>
<dbReference type="CDD" id="cd00609">
    <property type="entry name" value="AAT_like"/>
    <property type="match status" value="1"/>
</dbReference>
<comment type="cofactor">
    <cofactor evidence="1">
        <name>pyridoxal 5'-phosphate</name>
        <dbReference type="ChEBI" id="CHEBI:597326"/>
    </cofactor>
</comment>
<evidence type="ECO:0000313" key="8">
    <source>
        <dbReference type="Proteomes" id="UP001550603"/>
    </source>
</evidence>
<dbReference type="Gene3D" id="3.40.640.10">
    <property type="entry name" value="Type I PLP-dependent aspartate aminotransferase-like (Major domain)"/>
    <property type="match status" value="1"/>
</dbReference>
<dbReference type="Proteomes" id="UP001550603">
    <property type="component" value="Unassembled WGS sequence"/>
</dbReference>
<dbReference type="PANTHER" id="PTHR46383">
    <property type="entry name" value="ASPARTATE AMINOTRANSFERASE"/>
    <property type="match status" value="1"/>
</dbReference>
<evidence type="ECO:0000256" key="4">
    <source>
        <dbReference type="ARBA" id="ARBA00022679"/>
    </source>
</evidence>
<accession>A0ABV2XUS5</accession>
<dbReference type="GO" id="GO:0008483">
    <property type="term" value="F:transaminase activity"/>
    <property type="evidence" value="ECO:0007669"/>
    <property type="project" value="UniProtKB-KW"/>
</dbReference>
<comment type="caution">
    <text evidence="7">The sequence shown here is derived from an EMBL/GenBank/DDBJ whole genome shotgun (WGS) entry which is preliminary data.</text>
</comment>
<dbReference type="InterPro" id="IPR015424">
    <property type="entry name" value="PyrdxlP-dep_Trfase"/>
</dbReference>
<protein>
    <submittedName>
        <fullName evidence="7">Pyridoxal phosphate-dependent aminotransferase</fullName>
    </submittedName>
</protein>
<dbReference type="InterPro" id="IPR050596">
    <property type="entry name" value="AspAT/PAT-like"/>
</dbReference>
<evidence type="ECO:0000259" key="6">
    <source>
        <dbReference type="Pfam" id="PF00155"/>
    </source>
</evidence>
<dbReference type="InterPro" id="IPR004839">
    <property type="entry name" value="Aminotransferase_I/II_large"/>
</dbReference>
<dbReference type="RefSeq" id="WP_359788967.1">
    <property type="nucleotide sequence ID" value="NZ_JBEYBN010000017.1"/>
</dbReference>